<dbReference type="CDD" id="cd07043">
    <property type="entry name" value="STAS_anti-anti-sigma_factors"/>
    <property type="match status" value="1"/>
</dbReference>
<dbReference type="PANTHER" id="PTHR33495">
    <property type="entry name" value="ANTI-SIGMA FACTOR ANTAGONIST TM_1081-RELATED-RELATED"/>
    <property type="match status" value="1"/>
</dbReference>
<dbReference type="InterPro" id="IPR003658">
    <property type="entry name" value="Anti-sigma_ant"/>
</dbReference>
<dbReference type="EMBL" id="JACDUU010000003">
    <property type="protein sequence ID" value="MBA2871244.1"/>
    <property type="molecule type" value="Genomic_DNA"/>
</dbReference>
<evidence type="ECO:0000313" key="4">
    <source>
        <dbReference type="EMBL" id="MBA2871244.1"/>
    </source>
</evidence>
<dbReference type="AlphaFoldDB" id="A0A7V9YZC6"/>
<keyword evidence="5" id="KW-1185">Reference proteome</keyword>
<evidence type="ECO:0000259" key="3">
    <source>
        <dbReference type="PROSITE" id="PS50801"/>
    </source>
</evidence>
<dbReference type="NCBIfam" id="TIGR00377">
    <property type="entry name" value="ant_ant_sig"/>
    <property type="match status" value="1"/>
</dbReference>
<gene>
    <name evidence="4" type="ORF">HNQ85_001514</name>
</gene>
<evidence type="ECO:0000256" key="2">
    <source>
        <dbReference type="RuleBase" id="RU003749"/>
    </source>
</evidence>
<name>A0A7V9YZC6_9BACL</name>
<dbReference type="Pfam" id="PF01740">
    <property type="entry name" value="STAS"/>
    <property type="match status" value="1"/>
</dbReference>
<dbReference type="GO" id="GO:0043856">
    <property type="term" value="F:anti-sigma factor antagonist activity"/>
    <property type="evidence" value="ECO:0007669"/>
    <property type="project" value="InterPro"/>
</dbReference>
<dbReference type="PANTHER" id="PTHR33495:SF2">
    <property type="entry name" value="ANTI-SIGMA FACTOR ANTAGONIST TM_1081-RELATED"/>
    <property type="match status" value="1"/>
</dbReference>
<comment type="similarity">
    <text evidence="1 2">Belongs to the anti-sigma-factor antagonist family.</text>
</comment>
<dbReference type="PROSITE" id="PS50801">
    <property type="entry name" value="STAS"/>
    <property type="match status" value="1"/>
</dbReference>
<sequence length="105" mass="11749">MSLTIDMLKEGSQMTLYVKGVLDISTTKILDQTLEEIGNIDQLVVDLEGLEFIDSTGVGSIINAIRLSEKQKCKLKLQGMNPMIHDIFDTLGVYYILETVQKEIV</sequence>
<dbReference type="SUPFAM" id="SSF52091">
    <property type="entry name" value="SpoIIaa-like"/>
    <property type="match status" value="1"/>
</dbReference>
<dbReference type="InterPro" id="IPR002645">
    <property type="entry name" value="STAS_dom"/>
</dbReference>
<evidence type="ECO:0000313" key="5">
    <source>
        <dbReference type="Proteomes" id="UP000580891"/>
    </source>
</evidence>
<reference evidence="4 5" key="1">
    <citation type="submission" date="2020-07" db="EMBL/GenBank/DDBJ databases">
        <title>Genomic Encyclopedia of Type Strains, Phase IV (KMG-IV): sequencing the most valuable type-strain genomes for metagenomic binning, comparative biology and taxonomic classification.</title>
        <authorList>
            <person name="Goeker M."/>
        </authorList>
    </citation>
    <scope>NUCLEOTIDE SEQUENCE [LARGE SCALE GENOMIC DNA]</scope>
    <source>
        <strain evidence="4 5">DSM 25220</strain>
    </source>
</reference>
<dbReference type="Gene3D" id="3.30.750.24">
    <property type="entry name" value="STAS domain"/>
    <property type="match status" value="1"/>
</dbReference>
<dbReference type="Proteomes" id="UP000580891">
    <property type="component" value="Unassembled WGS sequence"/>
</dbReference>
<dbReference type="RefSeq" id="WP_181537094.1">
    <property type="nucleotide sequence ID" value="NZ_JACDUU010000003.1"/>
</dbReference>
<accession>A0A7V9YZC6</accession>
<feature type="domain" description="STAS" evidence="3">
    <location>
        <begin position="3"/>
        <end position="105"/>
    </location>
</feature>
<comment type="caution">
    <text evidence="4">The sequence shown here is derived from an EMBL/GenBank/DDBJ whole genome shotgun (WGS) entry which is preliminary data.</text>
</comment>
<protein>
    <recommendedName>
        <fullName evidence="2">Anti-sigma factor antagonist</fullName>
    </recommendedName>
</protein>
<evidence type="ECO:0000256" key="1">
    <source>
        <dbReference type="ARBA" id="ARBA00009013"/>
    </source>
</evidence>
<organism evidence="4 5">
    <name type="scientific">[Anoxybacillus] calidus</name>
    <dbReference type="NCBI Taxonomy" id="575178"/>
    <lineage>
        <taxon>Bacteria</taxon>
        <taxon>Bacillati</taxon>
        <taxon>Bacillota</taxon>
        <taxon>Bacilli</taxon>
        <taxon>Bacillales</taxon>
        <taxon>Anoxybacillaceae</taxon>
        <taxon>Paranoxybacillus</taxon>
    </lineage>
</organism>
<dbReference type="InterPro" id="IPR036513">
    <property type="entry name" value="STAS_dom_sf"/>
</dbReference>
<proteinExistence type="inferred from homology"/>